<accession>A0A8J2LG92</accession>
<reference evidence="1" key="1">
    <citation type="submission" date="2021-06" db="EMBL/GenBank/DDBJ databases">
        <authorList>
            <person name="Hodson N. C."/>
            <person name="Mongue J. A."/>
            <person name="Jaron S. K."/>
        </authorList>
    </citation>
    <scope>NUCLEOTIDE SEQUENCE</scope>
</reference>
<feature type="non-terminal residue" evidence="1">
    <location>
        <position position="97"/>
    </location>
</feature>
<organism evidence="1 2">
    <name type="scientific">Allacma fusca</name>
    <dbReference type="NCBI Taxonomy" id="39272"/>
    <lineage>
        <taxon>Eukaryota</taxon>
        <taxon>Metazoa</taxon>
        <taxon>Ecdysozoa</taxon>
        <taxon>Arthropoda</taxon>
        <taxon>Hexapoda</taxon>
        <taxon>Collembola</taxon>
        <taxon>Symphypleona</taxon>
        <taxon>Sminthuridae</taxon>
        <taxon>Allacma</taxon>
    </lineage>
</organism>
<protein>
    <submittedName>
        <fullName evidence="1">Uncharacterized protein</fullName>
    </submittedName>
</protein>
<dbReference type="EMBL" id="CAJVCH010562198">
    <property type="protein sequence ID" value="CAG7831814.1"/>
    <property type="molecule type" value="Genomic_DNA"/>
</dbReference>
<dbReference type="AlphaFoldDB" id="A0A8J2LG92"/>
<dbReference type="Proteomes" id="UP000708208">
    <property type="component" value="Unassembled WGS sequence"/>
</dbReference>
<name>A0A8J2LG92_9HEXA</name>
<sequence>EQQQITKDKANLIFNEVANIRKQQELLKNITKELEQKLKKEELFLQNNMKRFYEVCSKFAIVETYNNAAKMWGGKFPHFDANPFDIDKMEKWIIEPK</sequence>
<evidence type="ECO:0000313" key="1">
    <source>
        <dbReference type="EMBL" id="CAG7831814.1"/>
    </source>
</evidence>
<gene>
    <name evidence="1" type="ORF">AFUS01_LOCUS41539</name>
</gene>
<feature type="non-terminal residue" evidence="1">
    <location>
        <position position="1"/>
    </location>
</feature>
<comment type="caution">
    <text evidence="1">The sequence shown here is derived from an EMBL/GenBank/DDBJ whole genome shotgun (WGS) entry which is preliminary data.</text>
</comment>
<keyword evidence="2" id="KW-1185">Reference proteome</keyword>
<proteinExistence type="predicted"/>
<evidence type="ECO:0000313" key="2">
    <source>
        <dbReference type="Proteomes" id="UP000708208"/>
    </source>
</evidence>